<dbReference type="AlphaFoldDB" id="A0A7C3PGZ1"/>
<reference evidence="1" key="1">
    <citation type="journal article" date="2020" name="mSystems">
        <title>Genome- and Community-Level Interaction Insights into Carbon Utilization and Element Cycling Functions of Hydrothermarchaeota in Hydrothermal Sediment.</title>
        <authorList>
            <person name="Zhou Z."/>
            <person name="Liu Y."/>
            <person name="Xu W."/>
            <person name="Pan J."/>
            <person name="Luo Z.H."/>
            <person name="Li M."/>
        </authorList>
    </citation>
    <scope>NUCLEOTIDE SEQUENCE [LARGE SCALE GENOMIC DNA]</scope>
    <source>
        <strain evidence="1">SpSt-418</strain>
    </source>
</reference>
<gene>
    <name evidence="1" type="ORF">ENR64_07160</name>
</gene>
<name>A0A7C3PGZ1_9CYAN</name>
<protein>
    <submittedName>
        <fullName evidence="1">Uncharacterized protein</fullName>
    </submittedName>
</protein>
<organism evidence="1">
    <name type="scientific">Oscillatoriales cyanobacterium SpSt-418</name>
    <dbReference type="NCBI Taxonomy" id="2282169"/>
    <lineage>
        <taxon>Bacteria</taxon>
        <taxon>Bacillati</taxon>
        <taxon>Cyanobacteriota</taxon>
        <taxon>Cyanophyceae</taxon>
        <taxon>Oscillatoriophycideae</taxon>
        <taxon>Oscillatoriales</taxon>
    </lineage>
</organism>
<comment type="caution">
    <text evidence="1">The sequence shown here is derived from an EMBL/GenBank/DDBJ whole genome shotgun (WGS) entry which is preliminary data.</text>
</comment>
<proteinExistence type="predicted"/>
<sequence length="80" mass="8508">MASTFAVTCAVSVHPVLILLILPALVLNALIQGLESGANACFTRPTDEQELLAHIQGAVTMLLSRLVRLNPTTCQITCYG</sequence>
<dbReference type="EMBL" id="DSRU01000088">
    <property type="protein sequence ID" value="HFM97536.1"/>
    <property type="molecule type" value="Genomic_DNA"/>
</dbReference>
<evidence type="ECO:0000313" key="1">
    <source>
        <dbReference type="EMBL" id="HFM97536.1"/>
    </source>
</evidence>
<accession>A0A7C3PGZ1</accession>